<dbReference type="Proteomes" id="UP000203589">
    <property type="component" value="Chromosome"/>
</dbReference>
<proteinExistence type="predicted"/>
<sequence length="60" mass="7237">MTWSGLLLLGTEELILLRSLIGSAWVFFADRKRRRFWRAQREADRLQRRVGLSSPRDRHR</sequence>
<evidence type="ECO:0000313" key="3">
    <source>
        <dbReference type="Proteomes" id="UP000203589"/>
    </source>
</evidence>
<keyword evidence="1" id="KW-0812">Transmembrane</keyword>
<name>A0A222DYT9_9RHOB</name>
<keyword evidence="3" id="KW-1185">Reference proteome</keyword>
<gene>
    <name evidence="2" type="ORF">ANTHELSMS3_00379</name>
</gene>
<organism evidence="2 3">
    <name type="scientific">Antarctobacter heliothermus</name>
    <dbReference type="NCBI Taxonomy" id="74033"/>
    <lineage>
        <taxon>Bacteria</taxon>
        <taxon>Pseudomonadati</taxon>
        <taxon>Pseudomonadota</taxon>
        <taxon>Alphaproteobacteria</taxon>
        <taxon>Rhodobacterales</taxon>
        <taxon>Roseobacteraceae</taxon>
        <taxon>Antarctobacter</taxon>
    </lineage>
</organism>
<feature type="transmembrane region" description="Helical" evidence="1">
    <location>
        <begin position="6"/>
        <end position="28"/>
    </location>
</feature>
<dbReference type="EMBL" id="CP022540">
    <property type="protein sequence ID" value="ASP19100.1"/>
    <property type="molecule type" value="Genomic_DNA"/>
</dbReference>
<evidence type="ECO:0000313" key="2">
    <source>
        <dbReference type="EMBL" id="ASP19100.1"/>
    </source>
</evidence>
<dbReference type="AlphaFoldDB" id="A0A222DYT9"/>
<evidence type="ECO:0000256" key="1">
    <source>
        <dbReference type="SAM" id="Phobius"/>
    </source>
</evidence>
<accession>A0A222DYT9</accession>
<reference evidence="2 3" key="1">
    <citation type="submission" date="2017-07" db="EMBL/GenBank/DDBJ databases">
        <title>Genome Sequence of Antarctobacter heliothermus Strain SMS3 Isolated from a culture of the Diatom Skeletonema marinoi.</title>
        <authorList>
            <person name="Topel M."/>
            <person name="Pinder M.I.M."/>
            <person name="Johansson O.N."/>
            <person name="Kourtchenko O."/>
            <person name="Godhe A."/>
            <person name="Clarke A.K."/>
        </authorList>
    </citation>
    <scope>NUCLEOTIDE SEQUENCE [LARGE SCALE GENOMIC DNA]</scope>
    <source>
        <strain evidence="2 3">SMS3</strain>
    </source>
</reference>
<keyword evidence="1" id="KW-1133">Transmembrane helix</keyword>
<dbReference type="KEGG" id="aht:ANTHELSMS3_00379"/>
<keyword evidence="1" id="KW-0472">Membrane</keyword>
<protein>
    <submittedName>
        <fullName evidence="2">Uncharacterized protein</fullName>
    </submittedName>
</protein>